<name>A0A9P0KLG6_ACAOB</name>
<comment type="caution">
    <text evidence="12">Lacks conserved residue(s) required for the propagation of feature annotation.</text>
</comment>
<evidence type="ECO:0000256" key="12">
    <source>
        <dbReference type="PROSITE-ProRule" id="PRU00782"/>
    </source>
</evidence>
<keyword evidence="4" id="KW-0677">Repeat</keyword>
<feature type="binding site" evidence="12">
    <location>
        <begin position="420"/>
        <end position="427"/>
    </location>
    <ligand>
        <name>ATP</name>
        <dbReference type="ChEBI" id="CHEBI:30616"/>
    </ligand>
</feature>
<dbReference type="PANTHER" id="PTHR46256">
    <property type="entry name" value="AGAP011099-PA"/>
    <property type="match status" value="1"/>
</dbReference>
<dbReference type="InterPro" id="IPR017441">
    <property type="entry name" value="Protein_kinase_ATP_BS"/>
</dbReference>
<dbReference type="SMART" id="SM00242">
    <property type="entry name" value="MYSc"/>
    <property type="match status" value="1"/>
</dbReference>
<dbReference type="OrthoDB" id="6108017at2759"/>
<dbReference type="PROSITE" id="PS50096">
    <property type="entry name" value="IQ"/>
    <property type="match status" value="1"/>
</dbReference>
<evidence type="ECO:0000313" key="17">
    <source>
        <dbReference type="EMBL" id="CAH1975461.1"/>
    </source>
</evidence>
<dbReference type="PANTHER" id="PTHR46256:SF2">
    <property type="entry name" value="NEITHER INACTIVATION NOR AFTERPOTENTIAL PROTEIN C"/>
    <property type="match status" value="1"/>
</dbReference>
<dbReference type="InterPro" id="IPR052409">
    <property type="entry name" value="Myosin-III_kinase_activity"/>
</dbReference>
<keyword evidence="5 12" id="KW-0547">Nucleotide-binding</keyword>
<keyword evidence="8 12" id="KW-0505">Motor protein</keyword>
<evidence type="ECO:0000256" key="13">
    <source>
        <dbReference type="PROSITE-ProRule" id="PRU10141"/>
    </source>
</evidence>
<dbReference type="InterPro" id="IPR027417">
    <property type="entry name" value="P-loop_NTPase"/>
</dbReference>
<keyword evidence="18" id="KW-1185">Reference proteome</keyword>
<evidence type="ECO:0000259" key="16">
    <source>
        <dbReference type="PROSITE" id="PS51456"/>
    </source>
</evidence>
<dbReference type="InterPro" id="IPR000719">
    <property type="entry name" value="Prot_kinase_dom"/>
</dbReference>
<evidence type="ECO:0000256" key="5">
    <source>
        <dbReference type="ARBA" id="ARBA00022741"/>
    </source>
</evidence>
<feature type="region of interest" description="Disordered" evidence="14">
    <location>
        <begin position="1423"/>
        <end position="1445"/>
    </location>
</feature>
<evidence type="ECO:0000256" key="3">
    <source>
        <dbReference type="ARBA" id="ARBA00022490"/>
    </source>
</evidence>
<dbReference type="Gene3D" id="1.10.10.820">
    <property type="match status" value="1"/>
</dbReference>
<gene>
    <name evidence="17" type="ORF">ACAOBT_LOCUS11619</name>
</gene>
<comment type="similarity">
    <text evidence="12">Belongs to the TRAFAC class myosin-kinesin ATPase superfamily. Myosin family.</text>
</comment>
<dbReference type="EMBL" id="CAKOFQ010006836">
    <property type="protein sequence ID" value="CAH1975461.1"/>
    <property type="molecule type" value="Genomic_DNA"/>
</dbReference>
<dbReference type="SMART" id="SM00220">
    <property type="entry name" value="S_TKc"/>
    <property type="match status" value="1"/>
</dbReference>
<sequence>MKVNFGDVPEPGDRYQLGEVLGTGDFGKVYLATDQQANRKKVAAKIQKYEGDGKGFIGEEYVILRDLSTHLNIVDFYGVYKKRSNIWFILEPCECTAIDFVLGLLAKHRRISEDHIAYILKDVVRALIHLHENKVIHRDVKGSNILLTREGEVKLCDFGLSVNLRKQDETITAVLGSPCWMAPELVNASPDKKNACYDNRVDLWALGITAIELGDSQAPFQEMHPSRAMFQIIRNPPPMLQKISYWSENFHDFISECLTKDYEYRPYMAEIIEHPFLAQVPENNYHLSLELKTQMKDVKIDPRRRPPEVTVIDKMLKRGIKEELEPMYDEDMAALNNIMENEVVDVLEKRFELGEQYSFVGDILLSLNPNCRRTFYGEEYHHKYQAKSRSDNAPHIYAVADTAYQNAMHHNTPQLILLFGETGSGKTTNYLDLIDHLFYVGENQSVGSQRIKNAIHLVHSLIHASTPSNFYSTRAFLKTEVSYGKSGKLTGANFKIHCLEKWRISTTENVQSNFHFLYYVYDGLVSKNKTDKYKLSPNRRYRYLRTHSENTGQPRDDIESNVIKYNQLLEYLDELEFSEEQVSTIHAILAAILHLGETRFQENDDYMAILEDRDPVNKLSKILDIDECKMRWALTNYCVVRKGSVIKKRNTCDEAREARDVLANTLYARMVDYIVNTINSKLEIGKSIFGAKYFVKILDYFGFECFKNNGISQLMVNSFNELLHYHFLQRTFAWELADLKTENIEFTPIKYYNNKSTLNELLEKPEGVLSIIDDASKKGLSSTYISDNICNQEKQKVFIYDASSFTIAHYTGKVTYNCNEMASKNRDFLPPEIIETMRMSENPIISMLFTNKLDRTGNLILSFEEFRKNRYNFSSKSSSSRQYSQIKKMRTQATIFKTLCVELLKELSVGSGSGSTHFVKCIRTDLRRTPGKFRKELVRQQVRAMVITEAARIRKEGYSQRIGFQEFLRRYKFLAFDFDENVEISGDNCRLLLIRLKMEGWALGRSKVFLKYYNEEYLSRLYETQVRKIVKIQSILRGFLVKCKLAKQVKEQEHECIETIQERRRRKSSILTEDEAAGILQRAYKRRSAKHTQSTLEQLQEADRIFIRPYAAKWQKNSIFSVLMRYRAVKLQHFFNLSQQVHIYNQAVFHNMQKVQEGVDVRAIDPRATVSLWLGEVKTTVHKLHFRLDELPFYDTSFMCDSGSNLGSFAEREEPWDTPYRWRETQLQIKEVNFNENKERGMLSNTEYCRDPDEALPSLPEMEDETEGSDEVEDEKPDMEKLEKDCFNKNIRNNKPIQPKPRTKLKKQEPEFKSVNVHKSDYTPTYKAKVDRENFINNSSPANKDFEFIKATPVTVRPRYSVNPIEELRSLARRDSDAKEDDPPFNFQGMLRKTNFRRDSLKNALEGRRDSLKNALEAVRRFSLPNDADDEKGDRQKGDKGMRAKQISFEVMPGLVMEGVEVDL</sequence>
<keyword evidence="6 12" id="KW-0067">ATP-binding</keyword>
<dbReference type="InterPro" id="IPR008271">
    <property type="entry name" value="Ser/Thr_kinase_AS"/>
</dbReference>
<dbReference type="InterPro" id="IPR011009">
    <property type="entry name" value="Kinase-like_dom_sf"/>
</dbReference>
<feature type="domain" description="Protein kinase" evidence="15">
    <location>
        <begin position="15"/>
        <end position="277"/>
    </location>
</feature>
<dbReference type="InterPro" id="IPR001609">
    <property type="entry name" value="Myosin_head_motor_dom-like"/>
</dbReference>
<keyword evidence="7 12" id="KW-0518">Myosin</keyword>
<comment type="caution">
    <text evidence="17">The sequence shown here is derived from an EMBL/GenBank/DDBJ whole genome shotgun (WGS) entry which is preliminary data.</text>
</comment>
<dbReference type="Gene3D" id="3.40.850.10">
    <property type="entry name" value="Kinesin motor domain"/>
    <property type="match status" value="1"/>
</dbReference>
<keyword evidence="9 12" id="KW-0009">Actin-binding</keyword>
<feature type="domain" description="Myosin motor" evidence="16">
    <location>
        <begin position="327"/>
        <end position="1026"/>
    </location>
</feature>
<dbReference type="SUPFAM" id="SSF56112">
    <property type="entry name" value="Protein kinase-like (PK-like)"/>
    <property type="match status" value="1"/>
</dbReference>
<evidence type="ECO:0000313" key="18">
    <source>
        <dbReference type="Proteomes" id="UP001152888"/>
    </source>
</evidence>
<evidence type="ECO:0000256" key="6">
    <source>
        <dbReference type="ARBA" id="ARBA00022840"/>
    </source>
</evidence>
<dbReference type="PROSITE" id="PS00108">
    <property type="entry name" value="PROTEIN_KINASE_ST"/>
    <property type="match status" value="1"/>
</dbReference>
<dbReference type="Gene3D" id="1.20.5.4820">
    <property type="match status" value="1"/>
</dbReference>
<comment type="subcellular location">
    <subcellularLocation>
        <location evidence="2">Cell projection</location>
    </subcellularLocation>
    <subcellularLocation>
        <location evidence="1">Cytoplasm</location>
        <location evidence="1">Cytoskeleton</location>
    </subcellularLocation>
</comment>
<keyword evidence="3" id="KW-0963">Cytoplasm</keyword>
<evidence type="ECO:0000256" key="11">
    <source>
        <dbReference type="ARBA" id="ARBA00023273"/>
    </source>
</evidence>
<organism evidence="17 18">
    <name type="scientific">Acanthoscelides obtectus</name>
    <name type="common">Bean weevil</name>
    <name type="synonym">Bruchus obtectus</name>
    <dbReference type="NCBI Taxonomy" id="200917"/>
    <lineage>
        <taxon>Eukaryota</taxon>
        <taxon>Metazoa</taxon>
        <taxon>Ecdysozoa</taxon>
        <taxon>Arthropoda</taxon>
        <taxon>Hexapoda</taxon>
        <taxon>Insecta</taxon>
        <taxon>Pterygota</taxon>
        <taxon>Neoptera</taxon>
        <taxon>Endopterygota</taxon>
        <taxon>Coleoptera</taxon>
        <taxon>Polyphaga</taxon>
        <taxon>Cucujiformia</taxon>
        <taxon>Chrysomeloidea</taxon>
        <taxon>Chrysomelidae</taxon>
        <taxon>Bruchinae</taxon>
        <taxon>Bruchini</taxon>
        <taxon>Acanthoscelides</taxon>
    </lineage>
</organism>
<feature type="binding site" evidence="13">
    <location>
        <position position="45"/>
    </location>
    <ligand>
        <name>ATP</name>
        <dbReference type="ChEBI" id="CHEBI:30616"/>
    </ligand>
</feature>
<dbReference type="GO" id="GO:0030832">
    <property type="term" value="P:regulation of actin filament length"/>
    <property type="evidence" value="ECO:0007669"/>
    <property type="project" value="TreeGrafter"/>
</dbReference>
<dbReference type="GO" id="GO:0003779">
    <property type="term" value="F:actin binding"/>
    <property type="evidence" value="ECO:0007669"/>
    <property type="project" value="UniProtKB-KW"/>
</dbReference>
<proteinExistence type="inferred from homology"/>
<dbReference type="PROSITE" id="PS00107">
    <property type="entry name" value="PROTEIN_KINASE_ATP"/>
    <property type="match status" value="1"/>
</dbReference>
<dbReference type="GO" id="GO:0016459">
    <property type="term" value="C:myosin complex"/>
    <property type="evidence" value="ECO:0007669"/>
    <property type="project" value="UniProtKB-KW"/>
</dbReference>
<protein>
    <recommendedName>
        <fullName evidence="19">Neither inactivation nor afterpotential protein C</fullName>
    </recommendedName>
</protein>
<keyword evidence="11" id="KW-0966">Cell projection</keyword>
<evidence type="ECO:0000256" key="8">
    <source>
        <dbReference type="ARBA" id="ARBA00023175"/>
    </source>
</evidence>
<evidence type="ECO:0000256" key="7">
    <source>
        <dbReference type="ARBA" id="ARBA00023123"/>
    </source>
</evidence>
<evidence type="ECO:0000256" key="10">
    <source>
        <dbReference type="ARBA" id="ARBA00023212"/>
    </source>
</evidence>
<feature type="compositionally biased region" description="Basic and acidic residues" evidence="14">
    <location>
        <begin position="1432"/>
        <end position="1442"/>
    </location>
</feature>
<dbReference type="Gene3D" id="1.10.510.10">
    <property type="entry name" value="Transferase(Phosphotransferase) domain 1"/>
    <property type="match status" value="1"/>
</dbReference>
<dbReference type="PRINTS" id="PR00193">
    <property type="entry name" value="MYOSINHEAVY"/>
</dbReference>
<evidence type="ECO:0000256" key="9">
    <source>
        <dbReference type="ARBA" id="ARBA00023203"/>
    </source>
</evidence>
<dbReference type="SUPFAM" id="SSF52540">
    <property type="entry name" value="P-loop containing nucleoside triphosphate hydrolases"/>
    <property type="match status" value="1"/>
</dbReference>
<evidence type="ECO:0000256" key="1">
    <source>
        <dbReference type="ARBA" id="ARBA00004245"/>
    </source>
</evidence>
<dbReference type="Gene3D" id="1.20.120.720">
    <property type="entry name" value="Myosin VI head, motor domain, U50 subdomain"/>
    <property type="match status" value="1"/>
</dbReference>
<feature type="compositionally biased region" description="Acidic residues" evidence="14">
    <location>
        <begin position="1261"/>
        <end position="1277"/>
    </location>
</feature>
<evidence type="ECO:0000256" key="4">
    <source>
        <dbReference type="ARBA" id="ARBA00022737"/>
    </source>
</evidence>
<evidence type="ECO:0000256" key="2">
    <source>
        <dbReference type="ARBA" id="ARBA00004316"/>
    </source>
</evidence>
<dbReference type="Proteomes" id="UP001152888">
    <property type="component" value="Unassembled WGS sequence"/>
</dbReference>
<dbReference type="Pfam" id="PF00069">
    <property type="entry name" value="Pkinase"/>
    <property type="match status" value="1"/>
</dbReference>
<dbReference type="PROSITE" id="PS51456">
    <property type="entry name" value="MYOSIN_MOTOR"/>
    <property type="match status" value="1"/>
</dbReference>
<dbReference type="GO" id="GO:0004674">
    <property type="term" value="F:protein serine/threonine kinase activity"/>
    <property type="evidence" value="ECO:0007669"/>
    <property type="project" value="TreeGrafter"/>
</dbReference>
<keyword evidence="10" id="KW-0206">Cytoskeleton</keyword>
<evidence type="ECO:0000256" key="14">
    <source>
        <dbReference type="SAM" id="MobiDB-lite"/>
    </source>
</evidence>
<dbReference type="GO" id="GO:0005524">
    <property type="term" value="F:ATP binding"/>
    <property type="evidence" value="ECO:0007669"/>
    <property type="project" value="UniProtKB-UniRule"/>
</dbReference>
<evidence type="ECO:0008006" key="19">
    <source>
        <dbReference type="Google" id="ProtNLM"/>
    </source>
</evidence>
<dbReference type="Gene3D" id="1.20.58.530">
    <property type="match status" value="1"/>
</dbReference>
<dbReference type="GO" id="GO:0042995">
    <property type="term" value="C:cell projection"/>
    <property type="evidence" value="ECO:0007669"/>
    <property type="project" value="UniProtKB-SubCell"/>
</dbReference>
<dbReference type="Pfam" id="PF00063">
    <property type="entry name" value="Myosin_head"/>
    <property type="match status" value="1"/>
</dbReference>
<dbReference type="InterPro" id="IPR036961">
    <property type="entry name" value="Kinesin_motor_dom_sf"/>
</dbReference>
<accession>A0A9P0KLG6</accession>
<dbReference type="GO" id="GO:0000146">
    <property type="term" value="F:microfilament motor activity"/>
    <property type="evidence" value="ECO:0007669"/>
    <property type="project" value="TreeGrafter"/>
</dbReference>
<evidence type="ECO:0000259" key="15">
    <source>
        <dbReference type="PROSITE" id="PS50011"/>
    </source>
</evidence>
<reference evidence="17" key="1">
    <citation type="submission" date="2022-03" db="EMBL/GenBank/DDBJ databases">
        <authorList>
            <person name="Sayadi A."/>
        </authorList>
    </citation>
    <scope>NUCLEOTIDE SEQUENCE</scope>
</reference>
<feature type="region of interest" description="Disordered" evidence="14">
    <location>
        <begin position="1248"/>
        <end position="1279"/>
    </location>
</feature>
<dbReference type="PROSITE" id="PS50011">
    <property type="entry name" value="PROTEIN_KINASE_DOM"/>
    <property type="match status" value="1"/>
</dbReference>